<keyword evidence="2" id="KW-1185">Reference proteome</keyword>
<reference evidence="1" key="1">
    <citation type="submission" date="2022-07" db="EMBL/GenBank/DDBJ databases">
        <title>Genome Sequence of Agrocybe chaxingu.</title>
        <authorList>
            <person name="Buettner E."/>
        </authorList>
    </citation>
    <scope>NUCLEOTIDE SEQUENCE</scope>
    <source>
        <strain evidence="1">MP-N11</strain>
    </source>
</reference>
<comment type="caution">
    <text evidence="1">The sequence shown here is derived from an EMBL/GenBank/DDBJ whole genome shotgun (WGS) entry which is preliminary data.</text>
</comment>
<evidence type="ECO:0000313" key="2">
    <source>
        <dbReference type="Proteomes" id="UP001148786"/>
    </source>
</evidence>
<proteinExistence type="predicted"/>
<sequence length="81" mass="8665">MAPEPVAMEATPAAFIWTDTEFDYWLATTDAKITYYGNTAPNPLAPRGALDTRVTYCSSRIHNVCGGACTVYNGGATCLTP</sequence>
<dbReference type="OrthoDB" id="2985022at2759"/>
<name>A0A9W8MZV2_9AGAR</name>
<protein>
    <submittedName>
        <fullName evidence="1">Uncharacterized protein</fullName>
    </submittedName>
</protein>
<dbReference type="EMBL" id="JANKHO010000080">
    <property type="protein sequence ID" value="KAJ3515814.1"/>
    <property type="molecule type" value="Genomic_DNA"/>
</dbReference>
<dbReference type="AlphaFoldDB" id="A0A9W8MZV2"/>
<evidence type="ECO:0000313" key="1">
    <source>
        <dbReference type="EMBL" id="KAJ3515814.1"/>
    </source>
</evidence>
<accession>A0A9W8MZV2</accession>
<organism evidence="1 2">
    <name type="scientific">Agrocybe chaxingu</name>
    <dbReference type="NCBI Taxonomy" id="84603"/>
    <lineage>
        <taxon>Eukaryota</taxon>
        <taxon>Fungi</taxon>
        <taxon>Dikarya</taxon>
        <taxon>Basidiomycota</taxon>
        <taxon>Agaricomycotina</taxon>
        <taxon>Agaricomycetes</taxon>
        <taxon>Agaricomycetidae</taxon>
        <taxon>Agaricales</taxon>
        <taxon>Agaricineae</taxon>
        <taxon>Strophariaceae</taxon>
        <taxon>Agrocybe</taxon>
    </lineage>
</organism>
<gene>
    <name evidence="1" type="ORF">NLJ89_g1534</name>
</gene>
<dbReference type="Proteomes" id="UP001148786">
    <property type="component" value="Unassembled WGS sequence"/>
</dbReference>